<keyword evidence="2" id="KW-1185">Reference proteome</keyword>
<organism evidence="1 2">
    <name type="scientific">Armillaria gallica</name>
    <name type="common">Bulbous honey fungus</name>
    <name type="synonym">Armillaria bulbosa</name>
    <dbReference type="NCBI Taxonomy" id="47427"/>
    <lineage>
        <taxon>Eukaryota</taxon>
        <taxon>Fungi</taxon>
        <taxon>Dikarya</taxon>
        <taxon>Basidiomycota</taxon>
        <taxon>Agaricomycotina</taxon>
        <taxon>Agaricomycetes</taxon>
        <taxon>Agaricomycetidae</taxon>
        <taxon>Agaricales</taxon>
        <taxon>Marasmiineae</taxon>
        <taxon>Physalacriaceae</taxon>
        <taxon>Armillaria</taxon>
    </lineage>
</organism>
<dbReference type="AlphaFoldDB" id="A0A2H3CRK9"/>
<reference evidence="2" key="1">
    <citation type="journal article" date="2017" name="Nat. Ecol. Evol.">
        <title>Genome expansion and lineage-specific genetic innovations in the forest pathogenic fungi Armillaria.</title>
        <authorList>
            <person name="Sipos G."/>
            <person name="Prasanna A.N."/>
            <person name="Walter M.C."/>
            <person name="O'Connor E."/>
            <person name="Balint B."/>
            <person name="Krizsan K."/>
            <person name="Kiss B."/>
            <person name="Hess J."/>
            <person name="Varga T."/>
            <person name="Slot J."/>
            <person name="Riley R."/>
            <person name="Boka B."/>
            <person name="Rigling D."/>
            <person name="Barry K."/>
            <person name="Lee J."/>
            <person name="Mihaltcheva S."/>
            <person name="LaButti K."/>
            <person name="Lipzen A."/>
            <person name="Waldron R."/>
            <person name="Moloney N.M."/>
            <person name="Sperisen C."/>
            <person name="Kredics L."/>
            <person name="Vagvoelgyi C."/>
            <person name="Patrignani A."/>
            <person name="Fitzpatrick D."/>
            <person name="Nagy I."/>
            <person name="Doyle S."/>
            <person name="Anderson J.B."/>
            <person name="Grigoriev I.V."/>
            <person name="Gueldener U."/>
            <person name="Muensterkoetter M."/>
            <person name="Nagy L.G."/>
        </authorList>
    </citation>
    <scope>NUCLEOTIDE SEQUENCE [LARGE SCALE GENOMIC DNA]</scope>
    <source>
        <strain evidence="2">Ar21-2</strain>
    </source>
</reference>
<evidence type="ECO:0000313" key="2">
    <source>
        <dbReference type="Proteomes" id="UP000217790"/>
    </source>
</evidence>
<name>A0A2H3CRK9_ARMGA</name>
<sequence>MFYHTANFTTFFEEDVRGVVLLSESLEILPEKDSLLAVEQTIATIEQCQMMLKATRTCQWILIIYHLIDAWYGLGTDARMLFSHLVTFHDTGFYAMRSFALQDFMGVVDPLDSVLTFITRSIPFDICNEEKLTLLEDGGVKHPFIYEGSKERLRGYADTSEAYGDFDAVQRNDAWAIKFLGDHTLNDSTGAVEETEDLWKDIRPYRRNVGASH</sequence>
<evidence type="ECO:0000313" key="1">
    <source>
        <dbReference type="EMBL" id="PBK85699.1"/>
    </source>
</evidence>
<protein>
    <submittedName>
        <fullName evidence="1">Uncharacterized protein</fullName>
    </submittedName>
</protein>
<dbReference type="Proteomes" id="UP000217790">
    <property type="component" value="Unassembled WGS sequence"/>
</dbReference>
<dbReference type="InParanoid" id="A0A2H3CRK9"/>
<dbReference type="EMBL" id="KZ293689">
    <property type="protein sequence ID" value="PBK85699.1"/>
    <property type="molecule type" value="Genomic_DNA"/>
</dbReference>
<gene>
    <name evidence="1" type="ORF">ARMGADRAFT_1169439</name>
</gene>
<accession>A0A2H3CRK9</accession>
<proteinExistence type="predicted"/>
<dbReference type="OrthoDB" id="2994223at2759"/>